<name>A0A4Q7L4K2_9PSEU</name>
<protein>
    <submittedName>
        <fullName evidence="5">ESAT-6 protein secretion system EspG family protein</fullName>
    </submittedName>
</protein>
<keyword evidence="3" id="KW-0963">Cytoplasm</keyword>
<gene>
    <name evidence="5" type="ORF">EV193_101434</name>
</gene>
<evidence type="ECO:0000256" key="3">
    <source>
        <dbReference type="ARBA" id="ARBA00022490"/>
    </source>
</evidence>
<reference evidence="5 6" key="1">
    <citation type="submission" date="2019-02" db="EMBL/GenBank/DDBJ databases">
        <title>Genomic Encyclopedia of Type Strains, Phase IV (KMG-IV): sequencing the most valuable type-strain genomes for metagenomic binning, comparative biology and taxonomic classification.</title>
        <authorList>
            <person name="Goeker M."/>
        </authorList>
    </citation>
    <scope>NUCLEOTIDE SEQUENCE [LARGE SCALE GENOMIC DNA]</scope>
    <source>
        <strain evidence="5 6">DSM 101727</strain>
    </source>
</reference>
<comment type="similarity">
    <text evidence="2">Belongs to the EspG family.</text>
</comment>
<comment type="subcellular location">
    <subcellularLocation>
        <location evidence="1">Cytoplasm</location>
    </subcellularLocation>
</comment>
<keyword evidence="4" id="KW-0143">Chaperone</keyword>
<dbReference type="AlphaFoldDB" id="A0A4Q7L4K2"/>
<dbReference type="RefSeq" id="WP_130342232.1">
    <property type="nucleotide sequence ID" value="NZ_SGWQ01000001.1"/>
</dbReference>
<evidence type="ECO:0000313" key="5">
    <source>
        <dbReference type="EMBL" id="RZS44558.1"/>
    </source>
</evidence>
<evidence type="ECO:0000313" key="6">
    <source>
        <dbReference type="Proteomes" id="UP000294257"/>
    </source>
</evidence>
<dbReference type="EMBL" id="SGWQ01000001">
    <property type="protein sequence ID" value="RZS44558.1"/>
    <property type="molecule type" value="Genomic_DNA"/>
</dbReference>
<dbReference type="OrthoDB" id="3679349at2"/>
<evidence type="ECO:0000256" key="2">
    <source>
        <dbReference type="ARBA" id="ARBA00006411"/>
    </source>
</evidence>
<keyword evidence="6" id="KW-1185">Reference proteome</keyword>
<dbReference type="InterPro" id="IPR025734">
    <property type="entry name" value="EspG"/>
</dbReference>
<dbReference type="Proteomes" id="UP000294257">
    <property type="component" value="Unassembled WGS sequence"/>
</dbReference>
<evidence type="ECO:0000256" key="1">
    <source>
        <dbReference type="ARBA" id="ARBA00004496"/>
    </source>
</evidence>
<accession>A0A4Q7L4K2</accession>
<comment type="caution">
    <text evidence="5">The sequence shown here is derived from an EMBL/GenBank/DDBJ whole genome shotgun (WGS) entry which is preliminary data.</text>
</comment>
<sequence>MHQPQASAVLSALEFDVAWESENLPPRHVVIGFPSPGRTHAERRELEAQAWESLSRRGLAKGEQVTPDLADDLALLATAELSLDIWVRTDHEIRALAVATGRRGLMAVVEHDQVHLVPARDTSLVGTAIWLTGDLPAGPGHSVTVPTEALKRADKAGRQPHEVVAALKKAGVKLVDAQLLVRMFEDAHSRGQIGVQHRHRDGRVVRADRQVNFHDTDNGRYVFLTTTNDDGRQWSTLAPADNQRLAACVRELIDESR</sequence>
<dbReference type="Pfam" id="PF14011">
    <property type="entry name" value="ESX-1_EspG"/>
    <property type="match status" value="1"/>
</dbReference>
<evidence type="ECO:0000256" key="4">
    <source>
        <dbReference type="ARBA" id="ARBA00023186"/>
    </source>
</evidence>
<proteinExistence type="inferred from homology"/>
<organism evidence="5 6">
    <name type="scientific">Herbihabitans rhizosphaerae</name>
    <dbReference type="NCBI Taxonomy" id="1872711"/>
    <lineage>
        <taxon>Bacteria</taxon>
        <taxon>Bacillati</taxon>
        <taxon>Actinomycetota</taxon>
        <taxon>Actinomycetes</taxon>
        <taxon>Pseudonocardiales</taxon>
        <taxon>Pseudonocardiaceae</taxon>
        <taxon>Herbihabitans</taxon>
    </lineage>
</organism>